<keyword evidence="6" id="KW-0851">Voltage-gated channel</keyword>
<evidence type="ECO:0000256" key="8">
    <source>
        <dbReference type="ARBA" id="ARBA00022989"/>
    </source>
</evidence>
<evidence type="ECO:0000259" key="14">
    <source>
        <dbReference type="Pfam" id="PF00520"/>
    </source>
</evidence>
<proteinExistence type="predicted"/>
<dbReference type="PANTHER" id="PTHR47735">
    <property type="entry name" value="POTASSIUM VOLTAGE-GATED CHANNEL SUBFAMILY KQT MEMBER 4"/>
    <property type="match status" value="1"/>
</dbReference>
<feature type="region of interest" description="Disordered" evidence="12">
    <location>
        <begin position="443"/>
        <end position="508"/>
    </location>
</feature>
<feature type="compositionally biased region" description="Basic and acidic residues" evidence="12">
    <location>
        <begin position="30"/>
        <end position="43"/>
    </location>
</feature>
<feature type="region of interest" description="Disordered" evidence="12">
    <location>
        <begin position="28"/>
        <end position="47"/>
    </location>
</feature>
<dbReference type="Proteomes" id="UP001168990">
    <property type="component" value="Unassembled WGS sequence"/>
</dbReference>
<evidence type="ECO:0000256" key="10">
    <source>
        <dbReference type="ARBA" id="ARBA00023136"/>
    </source>
</evidence>
<dbReference type="Pfam" id="PF00520">
    <property type="entry name" value="Ion_trans"/>
    <property type="match status" value="1"/>
</dbReference>
<dbReference type="AlphaFoldDB" id="A0AA39KSA8"/>
<evidence type="ECO:0000256" key="11">
    <source>
        <dbReference type="ARBA" id="ARBA00023303"/>
    </source>
</evidence>
<feature type="region of interest" description="Disordered" evidence="12">
    <location>
        <begin position="342"/>
        <end position="377"/>
    </location>
</feature>
<keyword evidence="8 13" id="KW-1133">Transmembrane helix</keyword>
<keyword evidence="5 13" id="KW-0812">Transmembrane</keyword>
<feature type="transmembrane region" description="Helical" evidence="13">
    <location>
        <begin position="130"/>
        <end position="152"/>
    </location>
</feature>
<evidence type="ECO:0000256" key="5">
    <source>
        <dbReference type="ARBA" id="ARBA00022692"/>
    </source>
</evidence>
<keyword evidence="9" id="KW-0406">Ion transport</keyword>
<feature type="compositionally biased region" description="Polar residues" evidence="12">
    <location>
        <begin position="488"/>
        <end position="497"/>
    </location>
</feature>
<comment type="subcellular location">
    <subcellularLocation>
        <location evidence="1">Cell membrane</location>
        <topology evidence="1">Multi-pass membrane protein</topology>
    </subcellularLocation>
</comment>
<dbReference type="PRINTS" id="PR01459">
    <property type="entry name" value="KCNQCHANNEL"/>
</dbReference>
<feature type="compositionally biased region" description="Low complexity" evidence="12">
    <location>
        <begin position="347"/>
        <end position="356"/>
    </location>
</feature>
<evidence type="ECO:0000256" key="13">
    <source>
        <dbReference type="SAM" id="Phobius"/>
    </source>
</evidence>
<dbReference type="SUPFAM" id="SSF81324">
    <property type="entry name" value="Voltage-gated potassium channels"/>
    <property type="match status" value="1"/>
</dbReference>
<evidence type="ECO:0000256" key="1">
    <source>
        <dbReference type="ARBA" id="ARBA00004651"/>
    </source>
</evidence>
<keyword evidence="16" id="KW-1185">Reference proteome</keyword>
<evidence type="ECO:0000256" key="7">
    <source>
        <dbReference type="ARBA" id="ARBA00022958"/>
    </source>
</evidence>
<dbReference type="FunFam" id="1.20.120.350:FF:000017">
    <property type="entry name" value="potassium voltage-gated channel subfamily KQT member 1"/>
    <property type="match status" value="1"/>
</dbReference>
<feature type="transmembrane region" description="Helical" evidence="13">
    <location>
        <begin position="164"/>
        <end position="187"/>
    </location>
</feature>
<sequence length="508" mass="56903">MTSEPLSAGGSPALLHRPLLTPHFVLRSTTLERDSSSETRNREPSGVTSYYATSSVRFHTLDMDQKSLRGVGDDIDNIAVGIGGRGGGRLTAPRMSLLGRPINYRATRRDARYRRLQTNFYNFLERPRGVYAITYHMLVFCMVFMCLVLSVFSTIPEYEGEAGFLLYYMELVVVVWFSMEFCFRLWSSGCRSRYQTAIGRLKFLRRPFYMITILASIVVLAMRSGQVFAASALRGLRFFQILRMVRMDRRGGTWKLLGSVVYAHRQILGKQGSKARDAYVSKISLASRVDDIETKLDQLIELYMEDRKRILSLPLTKIDSHHVPQSPLVTCQETGVLKPILIDKQLSEPSSPTSKTTTRDGKQHQKPRQIHRGYSDLGTRVKKRVTLSIKNSSIASHLVHLDEASSRPIIPTTTQYTTTTSLSQSRDDGVVIIVPTLPDITIHPTSSTHQSSTLNGNFVTIERNPDRSTGSENETEDTSCERVALLSPSGSTKTNLPDSIDPGGNVDQ</sequence>
<dbReference type="InterPro" id="IPR005821">
    <property type="entry name" value="Ion_trans_dom"/>
</dbReference>
<keyword evidence="4" id="KW-0633">Potassium transport</keyword>
<evidence type="ECO:0000313" key="15">
    <source>
        <dbReference type="EMBL" id="KAK0171894.1"/>
    </source>
</evidence>
<evidence type="ECO:0000256" key="3">
    <source>
        <dbReference type="ARBA" id="ARBA00022475"/>
    </source>
</evidence>
<keyword evidence="7" id="KW-0630">Potassium</keyword>
<evidence type="ECO:0000256" key="2">
    <source>
        <dbReference type="ARBA" id="ARBA00022448"/>
    </source>
</evidence>
<feature type="domain" description="Ion transport" evidence="14">
    <location>
        <begin position="135"/>
        <end position="261"/>
    </location>
</feature>
<evidence type="ECO:0000256" key="4">
    <source>
        <dbReference type="ARBA" id="ARBA00022538"/>
    </source>
</evidence>
<dbReference type="PANTHER" id="PTHR47735:SF9">
    <property type="entry name" value="POTASSIUM VOLTAGE-GATED CHANNEL SUBFAMILY KQT MEMBER 4-LIKE ISOFORM X1"/>
    <property type="match status" value="1"/>
</dbReference>
<organism evidence="15 16">
    <name type="scientific">Microctonus aethiopoides</name>
    <dbReference type="NCBI Taxonomy" id="144406"/>
    <lineage>
        <taxon>Eukaryota</taxon>
        <taxon>Metazoa</taxon>
        <taxon>Ecdysozoa</taxon>
        <taxon>Arthropoda</taxon>
        <taxon>Hexapoda</taxon>
        <taxon>Insecta</taxon>
        <taxon>Pterygota</taxon>
        <taxon>Neoptera</taxon>
        <taxon>Endopterygota</taxon>
        <taxon>Hymenoptera</taxon>
        <taxon>Apocrita</taxon>
        <taxon>Ichneumonoidea</taxon>
        <taxon>Braconidae</taxon>
        <taxon>Euphorinae</taxon>
        <taxon>Microctonus</taxon>
    </lineage>
</organism>
<evidence type="ECO:0000313" key="16">
    <source>
        <dbReference type="Proteomes" id="UP001168990"/>
    </source>
</evidence>
<reference evidence="15" key="1">
    <citation type="journal article" date="2023" name="bioRxiv">
        <title>Scaffold-level genome assemblies of two parasitoid biocontrol wasps reveal the parthenogenesis mechanism and an associated novel virus.</title>
        <authorList>
            <person name="Inwood S."/>
            <person name="Skelly J."/>
            <person name="Guhlin J."/>
            <person name="Harrop T."/>
            <person name="Goldson S."/>
            <person name="Dearden P."/>
        </authorList>
    </citation>
    <scope>NUCLEOTIDE SEQUENCE</scope>
    <source>
        <strain evidence="15">Irish</strain>
        <tissue evidence="15">Whole body</tissue>
    </source>
</reference>
<dbReference type="Gene3D" id="1.10.287.70">
    <property type="match status" value="1"/>
</dbReference>
<keyword evidence="3" id="KW-1003">Cell membrane</keyword>
<reference evidence="15" key="2">
    <citation type="submission" date="2023-03" db="EMBL/GenBank/DDBJ databases">
        <authorList>
            <person name="Inwood S.N."/>
            <person name="Skelly J.G."/>
            <person name="Guhlin J."/>
            <person name="Harrop T.W.R."/>
            <person name="Goldson S.G."/>
            <person name="Dearden P.K."/>
        </authorList>
    </citation>
    <scope>NUCLEOTIDE SEQUENCE</scope>
    <source>
        <strain evidence="15">Irish</strain>
        <tissue evidence="15">Whole body</tissue>
    </source>
</reference>
<protein>
    <recommendedName>
        <fullName evidence="14">Ion transport domain-containing protein</fullName>
    </recommendedName>
</protein>
<keyword evidence="2" id="KW-0813">Transport</keyword>
<dbReference type="EMBL" id="JAQQBS010000002">
    <property type="protein sequence ID" value="KAK0171894.1"/>
    <property type="molecule type" value="Genomic_DNA"/>
</dbReference>
<feature type="compositionally biased region" description="Polar residues" evidence="12">
    <location>
        <begin position="443"/>
        <end position="458"/>
    </location>
</feature>
<comment type="caution">
    <text evidence="15">The sequence shown here is derived from an EMBL/GenBank/DDBJ whole genome shotgun (WGS) entry which is preliminary data.</text>
</comment>
<dbReference type="InterPro" id="IPR003937">
    <property type="entry name" value="K_chnl_volt-dep_KCNQ"/>
</dbReference>
<evidence type="ECO:0000256" key="12">
    <source>
        <dbReference type="SAM" id="MobiDB-lite"/>
    </source>
</evidence>
<feature type="transmembrane region" description="Helical" evidence="13">
    <location>
        <begin position="208"/>
        <end position="233"/>
    </location>
</feature>
<gene>
    <name evidence="15" type="ORF">PV328_005286</name>
</gene>
<dbReference type="GO" id="GO:0008076">
    <property type="term" value="C:voltage-gated potassium channel complex"/>
    <property type="evidence" value="ECO:0007669"/>
    <property type="project" value="TreeGrafter"/>
</dbReference>
<keyword evidence="10 13" id="KW-0472">Membrane</keyword>
<keyword evidence="11" id="KW-0407">Ion channel</keyword>
<name>A0AA39KSA8_9HYME</name>
<evidence type="ECO:0000256" key="9">
    <source>
        <dbReference type="ARBA" id="ARBA00023065"/>
    </source>
</evidence>
<evidence type="ECO:0000256" key="6">
    <source>
        <dbReference type="ARBA" id="ARBA00022882"/>
    </source>
</evidence>
<accession>A0AA39KSA8</accession>
<dbReference type="GO" id="GO:0005249">
    <property type="term" value="F:voltage-gated potassium channel activity"/>
    <property type="evidence" value="ECO:0007669"/>
    <property type="project" value="InterPro"/>
</dbReference>